<feature type="active site" description="Nucleophile" evidence="6">
    <location>
        <position position="1223"/>
    </location>
</feature>
<protein>
    <recommendedName>
        <fullName evidence="7">Patatin</fullName>
        <ecNumber evidence="7">3.1.1.-</ecNumber>
    </recommendedName>
</protein>
<dbReference type="GO" id="GO:0047372">
    <property type="term" value="F:monoacylglycerol lipase activity"/>
    <property type="evidence" value="ECO:0007669"/>
    <property type="project" value="TreeGrafter"/>
</dbReference>
<comment type="domain">
    <text evidence="7">The nitrogen atoms of the two glycine residues in the GGXR motif define the oxyanion hole, and stabilize the oxyanion that forms during the nucleophilic attack by the catalytic serine during substrate cleavage.</text>
</comment>
<evidence type="ECO:0000259" key="8">
    <source>
        <dbReference type="PROSITE" id="PS51635"/>
    </source>
</evidence>
<feature type="short sequence motif" description="GXGXXG" evidence="6">
    <location>
        <begin position="1183"/>
        <end position="1188"/>
    </location>
</feature>
<dbReference type="PROSITE" id="PS51635">
    <property type="entry name" value="PNPLA"/>
    <property type="match status" value="4"/>
</dbReference>
<evidence type="ECO:0000256" key="5">
    <source>
        <dbReference type="ARBA" id="ARBA00023098"/>
    </source>
</evidence>
<keyword evidence="5 6" id="KW-0443">Lipid metabolism</keyword>
<dbReference type="PANTHER" id="PTHR32176:SF119">
    <property type="entry name" value="PATATIN"/>
    <property type="match status" value="1"/>
</dbReference>
<feature type="active site" description="Proton acceptor" evidence="6">
    <location>
        <position position="567"/>
    </location>
</feature>
<accession>A0A4Y1QTR5</accession>
<evidence type="ECO:0000313" key="9">
    <source>
        <dbReference type="EMBL" id="BBG95272.1"/>
    </source>
</evidence>
<dbReference type="EMBL" id="AP019297">
    <property type="protein sequence ID" value="BBG95272.1"/>
    <property type="molecule type" value="Genomic_DNA"/>
</dbReference>
<reference evidence="9" key="1">
    <citation type="journal article" date="2019" name="Science">
        <title>Mutation of a bHLH transcription factor allowed almond domestication.</title>
        <authorList>
            <person name="Sanchez-Perez R."/>
            <person name="Pavan S."/>
            <person name="Mazzeo R."/>
            <person name="Moldovan C."/>
            <person name="Aiese Cigliano R."/>
            <person name="Del Cueto J."/>
            <person name="Ricciardi F."/>
            <person name="Lotti C."/>
            <person name="Ricciardi L."/>
            <person name="Dicenta F."/>
            <person name="Lopez-Marques R.L."/>
            <person name="Lindberg Moller B."/>
        </authorList>
    </citation>
    <scope>NUCLEOTIDE SEQUENCE</scope>
</reference>
<feature type="domain" description="PNPLA" evidence="8">
    <location>
        <begin position="776"/>
        <end position="983"/>
    </location>
</feature>
<keyword evidence="3" id="KW-0611">Plant defense</keyword>
<feature type="short sequence motif" description="DGA/G" evidence="6">
    <location>
        <begin position="1373"/>
        <end position="1375"/>
    </location>
</feature>
<dbReference type="FunFam" id="3.40.1090.10:FF:000005">
    <property type="entry name" value="Patatin"/>
    <property type="match status" value="4"/>
</dbReference>
<feature type="active site" description="Nucleophile" evidence="6">
    <location>
        <position position="421"/>
    </location>
</feature>
<feature type="active site" description="Proton acceptor" evidence="6">
    <location>
        <position position="1373"/>
    </location>
</feature>
<feature type="active site" description="Nucleophile" evidence="6">
    <location>
        <position position="49"/>
    </location>
</feature>
<comment type="similarity">
    <text evidence="1 7">Belongs to the patatin family.</text>
</comment>
<evidence type="ECO:0000256" key="2">
    <source>
        <dbReference type="ARBA" id="ARBA00022801"/>
    </source>
</evidence>
<feature type="domain" description="PNPLA" evidence="8">
    <location>
        <begin position="1179"/>
        <end position="1386"/>
    </location>
</feature>
<feature type="non-terminal residue" evidence="9">
    <location>
        <position position="1554"/>
    </location>
</feature>
<dbReference type="InterPro" id="IPR016035">
    <property type="entry name" value="Acyl_Trfase/lysoPLipase"/>
</dbReference>
<feature type="short sequence motif" description="DGA/G" evidence="6">
    <location>
        <begin position="970"/>
        <end position="972"/>
    </location>
</feature>
<feature type="short sequence motif" description="GXGXXG" evidence="6">
    <location>
        <begin position="381"/>
        <end position="386"/>
    </location>
</feature>
<dbReference type="SUPFAM" id="SSF52151">
    <property type="entry name" value="FabD/lysophospholipase-like"/>
    <property type="match status" value="4"/>
</dbReference>
<keyword evidence="2 6" id="KW-0378">Hydrolase</keyword>
<dbReference type="PANTHER" id="PTHR32176">
    <property type="entry name" value="XYLOSE ISOMERASE"/>
    <property type="match status" value="1"/>
</dbReference>
<dbReference type="Gene3D" id="3.40.1090.10">
    <property type="entry name" value="Cytosolic phospholipase A2 catalytic domain"/>
    <property type="match status" value="4"/>
</dbReference>
<dbReference type="InterPro" id="IPR002641">
    <property type="entry name" value="PNPLA_dom"/>
</dbReference>
<dbReference type="CDD" id="cd07214">
    <property type="entry name" value="Pat17_isozyme_like"/>
    <property type="match status" value="4"/>
</dbReference>
<feature type="domain" description="PNPLA" evidence="8">
    <location>
        <begin position="5"/>
        <end position="224"/>
    </location>
</feature>
<dbReference type="EC" id="3.1.1.-" evidence="7"/>
<feature type="short sequence motif" description="GXSXG" evidence="6">
    <location>
        <begin position="1221"/>
        <end position="1225"/>
    </location>
</feature>
<dbReference type="Pfam" id="PF01734">
    <property type="entry name" value="Patatin"/>
    <property type="match status" value="4"/>
</dbReference>
<evidence type="ECO:0000256" key="3">
    <source>
        <dbReference type="ARBA" id="ARBA00022821"/>
    </source>
</evidence>
<feature type="short sequence motif" description="DGA/G" evidence="6">
    <location>
        <begin position="567"/>
        <end position="569"/>
    </location>
</feature>
<dbReference type="GO" id="GO:0006952">
    <property type="term" value="P:defense response"/>
    <property type="evidence" value="ECO:0007669"/>
    <property type="project" value="UniProtKB-KW"/>
</dbReference>
<keyword evidence="4 6" id="KW-0442">Lipid degradation</keyword>
<evidence type="ECO:0000256" key="1">
    <source>
        <dbReference type="ARBA" id="ARBA00010240"/>
    </source>
</evidence>
<dbReference type="GO" id="GO:0004620">
    <property type="term" value="F:phospholipase activity"/>
    <property type="evidence" value="ECO:0007669"/>
    <property type="project" value="TreeGrafter"/>
</dbReference>
<feature type="short sequence motif" description="GXSXG" evidence="6">
    <location>
        <begin position="818"/>
        <end position="822"/>
    </location>
</feature>
<evidence type="ECO:0000256" key="6">
    <source>
        <dbReference type="PROSITE-ProRule" id="PRU01161"/>
    </source>
</evidence>
<dbReference type="GO" id="GO:0016042">
    <property type="term" value="P:lipid catabolic process"/>
    <property type="evidence" value="ECO:0007669"/>
    <property type="project" value="UniProtKB-UniRule"/>
</dbReference>
<name>A0A4Y1QTR5_PRUDU</name>
<evidence type="ECO:0000256" key="7">
    <source>
        <dbReference type="RuleBase" id="RU361262"/>
    </source>
</evidence>
<sequence>MITILSIDGGGIRGLIPATILSFLESELQKLDGEDARIADYFDVVAGTSTGGLVTAMLTTPNENDRPLFSAKDISDFYMNHCPKIFPQKNINNFCFNVLDDRFPLFRYTRKIIKALGGPKYDGKYLHGLIRQKLGDTKMDQTLTNVVIPTFDIKNLQPTVFSSFRVRHKPSYNALLSDVCIGTSAAPTFLPAHYFETKDEFGQTREFNLIDGGVAANNPTLLAICEVTNEIKKANPDFFPVKPVDYGRFLVISLGTGTSKAELKYNSRTAAKWGLLNWLTSGGTTPIINVFSQASADMVDLHLSGVFQALHSEDYYLRIQDDTLRGTVSSVDVATKKNLSRLVTVGEGLLKERVSRVNLDSGRFEASDHETNEEALRSIDGGGIRGIIPGIIVAFLESELQKLDGEEARVADYFDVVAGTSTGGLLTIMLTAPNDNNRPMYAAKDIKSFYFDNGPKIFPQGSWPLAKMIKAVLGPRYDGKYLHNLLKQKLGNTRCQQTLTNVVIPTFDIKRLQPTIFSSFEVKSKPHLNALLSDIGIGTSAAPTYFPAHYFETKDSAGKVENFNLVDGGVAANNPTLIAIGEVTKEIHRKSPDFNSIKAADHYGRLLVLSLGTGSPKVEEKYTANEASRWGVFGWLVSDHSTPLVDAFTQASADLVDFHMSVVFKSLESENNYLRIQDDTLKGTVSSIDNSTKENLENLAKIGEELLKKPVSKVNLETGSFGPSKRETNEQALTRFAKLLSQEKHLPITQTLKSLMERTKSIPLQPPTYGNLITVLSIDGGGIRGLIPGTILAFLESELQKLDGEDARLADYFDVIAGTSTGGLVTAMLTAPDENNRPLFAANDIKEFYLNECPKIFPQNTCPLFPHVTKIIKALTGPKYNGKYLHSLVRQKLGDKKLHQTLTNVVIPTFDIRNLQPTIFSSFEVNHKPCFDALLSDICIGTSAAPTYLPAHYFETKDGEGNVKEFNLIDGGVAANNPTLLAIGEVTKAIIKGSSDFFPIKPMDYGRFLVISLGTGSPKDEVKYNAHDAAKWGMLNWLTSGGSTPIINVFSYSSADMVDLNLSVVFQALHSEKNYLRIQAHLKKKYPQDDKLQGDVASVDVATQKNLDSLVKVGEGLLKQPVSKVNLETGKFEACNHETNEEALTRFAKLLSEEKWLRLARSKSIPLQAPTYGNLITVLSIDGGGIRGLIPGTILGYLEAELQKLDGEDARIADYFDVIAGTSTGGLVTAMLATPDENNRPVFAAKDIKDFYLTHCPKIFPQKHCPIFPYTTKIIKALAGPKYDGKYLHDLVGQKLGDKKLHQTLTNIVIPTFDIKQLQPTIFSSYEVKHKPGFDAKLSDICIATSAAPTYLPAHYFETMDPEGNVREFNLIDGGVAANNPTLLAIGEVTKTIIKGSSDFFPIKPMDYARFLVISLGTGSAKAEFKYHALSAAKWGLLDWLTSGGGTPIIDVFSQSSADMVDYHLSVVFQALHSENNYLRIQDDTLTGHVSSVDIADKKNLDDLLIVGEGLLKKPVSRVNLETGRVEPSKHESNEEALTRFAKLLSEEKWLRLA</sequence>
<evidence type="ECO:0000256" key="4">
    <source>
        <dbReference type="ARBA" id="ARBA00022963"/>
    </source>
</evidence>
<feature type="short sequence motif" description="GXSXG" evidence="6">
    <location>
        <begin position="47"/>
        <end position="51"/>
    </location>
</feature>
<feature type="short sequence motif" description="GXGXXG" evidence="6">
    <location>
        <begin position="780"/>
        <end position="785"/>
    </location>
</feature>
<feature type="short sequence motif" description="GXSXG" evidence="6">
    <location>
        <begin position="419"/>
        <end position="423"/>
    </location>
</feature>
<feature type="short sequence motif" description="GXGXXG" evidence="6">
    <location>
        <begin position="9"/>
        <end position="14"/>
    </location>
</feature>
<feature type="short sequence motif" description="DGA/G" evidence="6">
    <location>
        <begin position="211"/>
        <end position="213"/>
    </location>
</feature>
<proteinExistence type="inferred from homology"/>
<organism evidence="9">
    <name type="scientific">Prunus dulcis</name>
    <name type="common">Almond</name>
    <name type="synonym">Amygdalus dulcis</name>
    <dbReference type="NCBI Taxonomy" id="3755"/>
    <lineage>
        <taxon>Eukaryota</taxon>
        <taxon>Viridiplantae</taxon>
        <taxon>Streptophyta</taxon>
        <taxon>Embryophyta</taxon>
        <taxon>Tracheophyta</taxon>
        <taxon>Spermatophyta</taxon>
        <taxon>Magnoliopsida</taxon>
        <taxon>eudicotyledons</taxon>
        <taxon>Gunneridae</taxon>
        <taxon>Pentapetalae</taxon>
        <taxon>rosids</taxon>
        <taxon>fabids</taxon>
        <taxon>Rosales</taxon>
        <taxon>Rosaceae</taxon>
        <taxon>Amygdaloideae</taxon>
        <taxon>Amygdaleae</taxon>
        <taxon>Prunus</taxon>
    </lineage>
</organism>
<feature type="active site" description="Proton acceptor" evidence="6">
    <location>
        <position position="970"/>
    </location>
</feature>
<feature type="active site" description="Proton acceptor" evidence="6">
    <location>
        <position position="211"/>
    </location>
</feature>
<feature type="domain" description="PNPLA" evidence="8">
    <location>
        <begin position="377"/>
        <end position="580"/>
    </location>
</feature>
<gene>
    <name evidence="9" type="ORF">Prudu_003764</name>
</gene>
<feature type="active site" description="Nucleophile" evidence="6">
    <location>
        <position position="820"/>
    </location>
</feature>
<comment type="function">
    <text evidence="7">Lipolytic acyl hydrolase (LAH).</text>
</comment>